<keyword evidence="4" id="KW-1185">Reference proteome</keyword>
<dbReference type="EMBL" id="MJMH01000234">
    <property type="protein sequence ID" value="OLQ84734.1"/>
    <property type="molecule type" value="Genomic_DNA"/>
</dbReference>
<gene>
    <name evidence="3" type="ORF">BIY20_17095</name>
</gene>
<dbReference type="Gene3D" id="2.160.20.10">
    <property type="entry name" value="Single-stranded right-handed beta-helix, Pectin lyase-like"/>
    <property type="match status" value="1"/>
</dbReference>
<keyword evidence="1" id="KW-0732">Signal</keyword>
<dbReference type="InterPro" id="IPR008638">
    <property type="entry name" value="FhaB/CdiA-like_TPS"/>
</dbReference>
<feature type="domain" description="Filamentous haemagglutinin FhaB/tRNA nuclease CdiA-like TPS" evidence="2">
    <location>
        <begin position="23"/>
        <end position="131"/>
    </location>
</feature>
<protein>
    <recommendedName>
        <fullName evidence="2">Filamentous haemagglutinin FhaB/tRNA nuclease CdiA-like TPS domain-containing protein</fullName>
    </recommendedName>
</protein>
<reference evidence="3 4" key="1">
    <citation type="submission" date="2016-09" db="EMBL/GenBank/DDBJ databases">
        <title>Genomic Taxonomy of the Vibrionaceae.</title>
        <authorList>
            <person name="Gonzalez-Castillo A."/>
            <person name="Gomez-Gil B."/>
            <person name="Enciso-Ibarra K."/>
        </authorList>
    </citation>
    <scope>NUCLEOTIDE SEQUENCE [LARGE SCALE GENOMIC DNA]</scope>
    <source>
        <strain evidence="3 4">CAIM 1902</strain>
    </source>
</reference>
<dbReference type="SMART" id="SM00912">
    <property type="entry name" value="Haemagg_act"/>
    <property type="match status" value="1"/>
</dbReference>
<dbReference type="RefSeq" id="WP_075716385.1">
    <property type="nucleotide sequence ID" value="NZ_AP019655.1"/>
</dbReference>
<dbReference type="Proteomes" id="UP000186039">
    <property type="component" value="Unassembled WGS sequence"/>
</dbReference>
<evidence type="ECO:0000259" key="2">
    <source>
        <dbReference type="SMART" id="SM00912"/>
    </source>
</evidence>
<dbReference type="PANTHER" id="PTHR12338:SF5">
    <property type="entry name" value="ANTIGEN 43-RELATED"/>
    <property type="match status" value="1"/>
</dbReference>
<dbReference type="PANTHER" id="PTHR12338">
    <property type="entry name" value="AUTOTRANSPORTER"/>
    <property type="match status" value="1"/>
</dbReference>
<name>A0ABX3F464_9VIBR</name>
<dbReference type="InterPro" id="IPR050909">
    <property type="entry name" value="Bact_Autotransporter_VF"/>
</dbReference>
<dbReference type="NCBIfam" id="TIGR01901">
    <property type="entry name" value="adhes_NPXG"/>
    <property type="match status" value="1"/>
</dbReference>
<sequence length="774" mass="78907">MKINSIYLSIAVTVASFRAFALPNASPTIVSGDGQVTTTGSSMLINHTANKSILNWKSFNIGVGESVNVTMPNAASALYRVSGSATNIFGQLNVPNGQLYVVNPAGITLGDGSVIRGANVTLSTSSITDGDFISGNLNATAKGVINIHDTVNLDGVVTLKGSRIIVGAGLETPGHIVGKNGSTIHLLGNDYVWLYPNSTIKAVDSGDIDVNIISSNDDPNFNARAVFQNGAMLDAGQGKVEIRATQSLIGRYDGSSKTVTLKGGLLSILGSTRGVSLYNPIITAKNLHIEGNTSLGENGLPGDGIFIAGGQVEFNVENGEVIGRDLREGTNLQTAGIRIITNGETSLDPSFKPKFKINGHVRFEGSGISNSGLVFYNRMNKSDRPAITFEVTPGSTLTMLGHATGVSGGAYGASAVSGISTLGFFGAPSFMFDNQGSIALEGDTDSPEGIGVNFKEPSSNDGGPSNVYIASSEGSNFTINGKAPVLSGIALNTETFDTSKNKGSVALTGESNKGDGILVEGGSTTLSNITLKGNSVSGNGVSIQSVIKGDNLNVAGISTSGAGITVDKGVTTSGNSSFSGQSVSGKGVNISEKIISTGDIGISGRSTSGFGVSVGGSIESTDNVNIVGSSFSGDGLNVEKGGKITSSNNLNLGGVSKLGNGVSLSGDVKSENLSVTADTDSGVALVATGNIQSAQQQINVVAGAKGKSTAISGTGFDTSSINITRDDGIPLSLKNDVEMAINDSITAMSSNPSISLNQLRCTSKEECASIKYRK</sequence>
<organism evidence="3 4">
    <name type="scientific">Vibrio panuliri</name>
    <dbReference type="NCBI Taxonomy" id="1381081"/>
    <lineage>
        <taxon>Bacteria</taxon>
        <taxon>Pseudomonadati</taxon>
        <taxon>Pseudomonadota</taxon>
        <taxon>Gammaproteobacteria</taxon>
        <taxon>Vibrionales</taxon>
        <taxon>Vibrionaceae</taxon>
        <taxon>Vibrio</taxon>
    </lineage>
</organism>
<dbReference type="InterPro" id="IPR012334">
    <property type="entry name" value="Pectin_lyas_fold"/>
</dbReference>
<comment type="caution">
    <text evidence="3">The sequence shown here is derived from an EMBL/GenBank/DDBJ whole genome shotgun (WGS) entry which is preliminary data.</text>
</comment>
<proteinExistence type="predicted"/>
<evidence type="ECO:0000256" key="1">
    <source>
        <dbReference type="SAM" id="SignalP"/>
    </source>
</evidence>
<feature type="signal peptide" evidence="1">
    <location>
        <begin position="1"/>
        <end position="21"/>
    </location>
</feature>
<evidence type="ECO:0000313" key="4">
    <source>
        <dbReference type="Proteomes" id="UP000186039"/>
    </source>
</evidence>
<accession>A0ABX3F464</accession>
<feature type="chain" id="PRO_5046011548" description="Filamentous haemagglutinin FhaB/tRNA nuclease CdiA-like TPS domain-containing protein" evidence="1">
    <location>
        <begin position="22"/>
        <end position="774"/>
    </location>
</feature>
<evidence type="ECO:0000313" key="3">
    <source>
        <dbReference type="EMBL" id="OLQ84734.1"/>
    </source>
</evidence>